<dbReference type="AlphaFoldDB" id="A0A3M7PNJ4"/>
<gene>
    <name evidence="1" type="ORF">BpHYR1_016442</name>
</gene>
<proteinExistence type="predicted"/>
<dbReference type="Proteomes" id="UP000276133">
    <property type="component" value="Unassembled WGS sequence"/>
</dbReference>
<dbReference type="EMBL" id="REGN01009702">
    <property type="protein sequence ID" value="RNA00549.1"/>
    <property type="molecule type" value="Genomic_DNA"/>
</dbReference>
<accession>A0A3M7PNJ4</accession>
<protein>
    <submittedName>
        <fullName evidence="1">Uncharacterized protein</fullName>
    </submittedName>
</protein>
<comment type="caution">
    <text evidence="1">The sequence shown here is derived from an EMBL/GenBank/DDBJ whole genome shotgun (WGS) entry which is preliminary data.</text>
</comment>
<reference evidence="1 2" key="1">
    <citation type="journal article" date="2018" name="Sci. Rep.">
        <title>Genomic signatures of local adaptation to the degree of environmental predictability in rotifers.</title>
        <authorList>
            <person name="Franch-Gras L."/>
            <person name="Hahn C."/>
            <person name="Garcia-Roger E.M."/>
            <person name="Carmona M.J."/>
            <person name="Serra M."/>
            <person name="Gomez A."/>
        </authorList>
    </citation>
    <scope>NUCLEOTIDE SEQUENCE [LARGE SCALE GENOMIC DNA]</scope>
    <source>
        <strain evidence="1">HYR1</strain>
    </source>
</reference>
<sequence length="92" mass="10341">MLAHGDVVTILPVKLSSIEARLSRCWPVEFKLYDVVASDRLFIQWWANLNYGYSVWIGDQHLVEQTAWLTVLDKAGVTKCVGDVCISEVCIG</sequence>
<evidence type="ECO:0000313" key="1">
    <source>
        <dbReference type="EMBL" id="RNA00549.1"/>
    </source>
</evidence>
<evidence type="ECO:0000313" key="2">
    <source>
        <dbReference type="Proteomes" id="UP000276133"/>
    </source>
</evidence>
<name>A0A3M7PNJ4_BRAPC</name>
<keyword evidence="2" id="KW-1185">Reference proteome</keyword>
<organism evidence="1 2">
    <name type="scientific">Brachionus plicatilis</name>
    <name type="common">Marine rotifer</name>
    <name type="synonym">Brachionus muelleri</name>
    <dbReference type="NCBI Taxonomy" id="10195"/>
    <lineage>
        <taxon>Eukaryota</taxon>
        <taxon>Metazoa</taxon>
        <taxon>Spiralia</taxon>
        <taxon>Gnathifera</taxon>
        <taxon>Rotifera</taxon>
        <taxon>Eurotatoria</taxon>
        <taxon>Monogononta</taxon>
        <taxon>Pseudotrocha</taxon>
        <taxon>Ploima</taxon>
        <taxon>Brachionidae</taxon>
        <taxon>Brachionus</taxon>
    </lineage>
</organism>